<dbReference type="Gene3D" id="1.10.150.130">
    <property type="match status" value="1"/>
</dbReference>
<evidence type="ECO:0000313" key="5">
    <source>
        <dbReference type="EMBL" id="EJX06037.1"/>
    </source>
</evidence>
<name>J9GFB7_9ZZZZ</name>
<dbReference type="GO" id="GO:0015074">
    <property type="term" value="P:DNA integration"/>
    <property type="evidence" value="ECO:0007669"/>
    <property type="project" value="InterPro"/>
</dbReference>
<organism evidence="5">
    <name type="scientific">gut metagenome</name>
    <dbReference type="NCBI Taxonomy" id="749906"/>
    <lineage>
        <taxon>unclassified sequences</taxon>
        <taxon>metagenomes</taxon>
        <taxon>organismal metagenomes</taxon>
    </lineage>
</organism>
<dbReference type="AlphaFoldDB" id="J9GFB7"/>
<reference evidence="5" key="1">
    <citation type="journal article" date="2012" name="PLoS ONE">
        <title>Gene sets for utilization of primary and secondary nutrition supplies in the distal gut of endangered iberian lynx.</title>
        <authorList>
            <person name="Alcaide M."/>
            <person name="Messina E."/>
            <person name="Richter M."/>
            <person name="Bargiela R."/>
            <person name="Peplies J."/>
            <person name="Huws S.A."/>
            <person name="Newbold C.J."/>
            <person name="Golyshin P.N."/>
            <person name="Simon M.A."/>
            <person name="Lopez G."/>
            <person name="Yakimov M.M."/>
            <person name="Ferrer M."/>
        </authorList>
    </citation>
    <scope>NUCLEOTIDE SEQUENCE</scope>
</reference>
<dbReference type="InterPro" id="IPR035386">
    <property type="entry name" value="Arm-DNA-bind_5"/>
</dbReference>
<accession>J9GFB7</accession>
<dbReference type="SUPFAM" id="SSF56349">
    <property type="entry name" value="DNA breaking-rejoining enzymes"/>
    <property type="match status" value="1"/>
</dbReference>
<dbReference type="PANTHER" id="PTHR30349:SF64">
    <property type="entry name" value="PROPHAGE INTEGRASE INTD-RELATED"/>
    <property type="match status" value="1"/>
</dbReference>
<dbReference type="EMBL" id="AMCI01001283">
    <property type="protein sequence ID" value="EJX06037.1"/>
    <property type="molecule type" value="Genomic_DNA"/>
</dbReference>
<gene>
    <name evidence="5" type="ORF">EVA_05852</name>
</gene>
<comment type="similarity">
    <text evidence="1">Belongs to the 'phage' integrase family.</text>
</comment>
<dbReference type="PROSITE" id="PS51898">
    <property type="entry name" value="TYR_RECOMBINASE"/>
    <property type="match status" value="1"/>
</dbReference>
<dbReference type="Gene3D" id="1.10.443.10">
    <property type="entry name" value="Intergrase catalytic core"/>
    <property type="match status" value="1"/>
</dbReference>
<dbReference type="InterPro" id="IPR010998">
    <property type="entry name" value="Integrase_recombinase_N"/>
</dbReference>
<feature type="domain" description="Tyr recombinase" evidence="4">
    <location>
        <begin position="250"/>
        <end position="433"/>
    </location>
</feature>
<proteinExistence type="inferred from homology"/>
<dbReference type="GO" id="GO:0006310">
    <property type="term" value="P:DNA recombination"/>
    <property type="evidence" value="ECO:0007669"/>
    <property type="project" value="UniProtKB-KW"/>
</dbReference>
<keyword evidence="3" id="KW-0233">DNA recombination</keyword>
<protein>
    <submittedName>
        <fullName evidence="5">Tyrosine type site-specific recombinase</fullName>
    </submittedName>
</protein>
<sequence length="442" mass="51086">MPKQQRKNAFACSHSCLASQSNVQHLKETKMKQGTMNILFFILKTKLLKNGEAPILMRVTINGQYDEVRIQRSVAPKNWNAAKGNSKGRDRASLELNSYIATLCTRAYEKHKELAMESALITPKTLLKRVFGKDVEIRTVLATLKEEIASMEKVVGIDYSPVTINRYKNVHRKLAVSISRYYDKEDITFHELSPDFIQAFDIYLKTEERLCRNTIVRYMKCFKKITNMAIAKEWMRKDPFYGYRMEQDETDPVFLSYHELQTIMNRHFDIPRLELVKDIFVFSCFTGLAFADVSTLKPEHLEQDNHGDWWIRKGRIKLERRRKSSSIANIPLLPVPLAIIRKYESDPLCLKKGTCLPIVCNQKANSYLKEIADFCGIKKKLTTHAARHTFATTVTLANDVPLQEVSAMLGHASTRMTQHYARVMDKSLKYNMNIVKSKMKLE</sequence>
<dbReference type="InterPro" id="IPR025269">
    <property type="entry name" value="SAM-like_dom"/>
</dbReference>
<dbReference type="PANTHER" id="PTHR30349">
    <property type="entry name" value="PHAGE INTEGRASE-RELATED"/>
    <property type="match status" value="1"/>
</dbReference>
<dbReference type="Pfam" id="PF17293">
    <property type="entry name" value="Arm-DNA-bind_5"/>
    <property type="match status" value="1"/>
</dbReference>
<dbReference type="InterPro" id="IPR002104">
    <property type="entry name" value="Integrase_catalytic"/>
</dbReference>
<dbReference type="Pfam" id="PF13102">
    <property type="entry name" value="Phage_int_SAM_5"/>
    <property type="match status" value="1"/>
</dbReference>
<evidence type="ECO:0000256" key="2">
    <source>
        <dbReference type="ARBA" id="ARBA00023125"/>
    </source>
</evidence>
<keyword evidence="2" id="KW-0238">DNA-binding</keyword>
<dbReference type="InterPro" id="IPR013762">
    <property type="entry name" value="Integrase-like_cat_sf"/>
</dbReference>
<dbReference type="Pfam" id="PF00589">
    <property type="entry name" value="Phage_integrase"/>
    <property type="match status" value="1"/>
</dbReference>
<evidence type="ECO:0000256" key="1">
    <source>
        <dbReference type="ARBA" id="ARBA00008857"/>
    </source>
</evidence>
<evidence type="ECO:0000259" key="4">
    <source>
        <dbReference type="PROSITE" id="PS51898"/>
    </source>
</evidence>
<dbReference type="InterPro" id="IPR011010">
    <property type="entry name" value="DNA_brk_join_enz"/>
</dbReference>
<dbReference type="CDD" id="cd01185">
    <property type="entry name" value="INTN1_C_like"/>
    <property type="match status" value="1"/>
</dbReference>
<dbReference type="GO" id="GO:0003677">
    <property type="term" value="F:DNA binding"/>
    <property type="evidence" value="ECO:0007669"/>
    <property type="project" value="UniProtKB-KW"/>
</dbReference>
<comment type="caution">
    <text evidence="5">The sequence shown here is derived from an EMBL/GenBank/DDBJ whole genome shotgun (WGS) entry which is preliminary data.</text>
</comment>
<dbReference type="InterPro" id="IPR050090">
    <property type="entry name" value="Tyrosine_recombinase_XerCD"/>
</dbReference>
<evidence type="ECO:0000256" key="3">
    <source>
        <dbReference type="ARBA" id="ARBA00023172"/>
    </source>
</evidence>